<keyword evidence="3" id="KW-1185">Reference proteome</keyword>
<dbReference type="InterPro" id="IPR036047">
    <property type="entry name" value="F-box-like_dom_sf"/>
</dbReference>
<protein>
    <recommendedName>
        <fullName evidence="1">F-box domain-containing protein</fullName>
    </recommendedName>
</protein>
<dbReference type="InterPro" id="IPR001810">
    <property type="entry name" value="F-box_dom"/>
</dbReference>
<dbReference type="HOGENOM" id="CLU_036643_0_0_1"/>
<proteinExistence type="predicted"/>
<organism evidence="2 3">
    <name type="scientific">Scleroderma citrinum Foug A</name>
    <dbReference type="NCBI Taxonomy" id="1036808"/>
    <lineage>
        <taxon>Eukaryota</taxon>
        <taxon>Fungi</taxon>
        <taxon>Dikarya</taxon>
        <taxon>Basidiomycota</taxon>
        <taxon>Agaricomycotina</taxon>
        <taxon>Agaricomycetes</taxon>
        <taxon>Agaricomycetidae</taxon>
        <taxon>Boletales</taxon>
        <taxon>Sclerodermatineae</taxon>
        <taxon>Sclerodermataceae</taxon>
        <taxon>Scleroderma</taxon>
    </lineage>
</organism>
<reference evidence="2 3" key="1">
    <citation type="submission" date="2014-04" db="EMBL/GenBank/DDBJ databases">
        <authorList>
            <consortium name="DOE Joint Genome Institute"/>
            <person name="Kuo A."/>
            <person name="Kohler A."/>
            <person name="Nagy L.G."/>
            <person name="Floudas D."/>
            <person name="Copeland A."/>
            <person name="Barry K.W."/>
            <person name="Cichocki N."/>
            <person name="Veneault-Fourrey C."/>
            <person name="LaButti K."/>
            <person name="Lindquist E.A."/>
            <person name="Lipzen A."/>
            <person name="Lundell T."/>
            <person name="Morin E."/>
            <person name="Murat C."/>
            <person name="Sun H."/>
            <person name="Tunlid A."/>
            <person name="Henrissat B."/>
            <person name="Grigoriev I.V."/>
            <person name="Hibbett D.S."/>
            <person name="Martin F."/>
            <person name="Nordberg H.P."/>
            <person name="Cantor M.N."/>
            <person name="Hua S.X."/>
        </authorList>
    </citation>
    <scope>NUCLEOTIDE SEQUENCE [LARGE SCALE GENOMIC DNA]</scope>
    <source>
        <strain evidence="2 3">Foug A</strain>
    </source>
</reference>
<evidence type="ECO:0000313" key="3">
    <source>
        <dbReference type="Proteomes" id="UP000053989"/>
    </source>
</evidence>
<dbReference type="AlphaFoldDB" id="A0A0C2ZIZ9"/>
<dbReference type="Proteomes" id="UP000053989">
    <property type="component" value="Unassembled WGS sequence"/>
</dbReference>
<dbReference type="CDD" id="cd09917">
    <property type="entry name" value="F-box_SF"/>
    <property type="match status" value="1"/>
</dbReference>
<feature type="domain" description="F-box" evidence="1">
    <location>
        <begin position="63"/>
        <end position="108"/>
    </location>
</feature>
<sequence length="422" mass="46510">MSTLDNALAEDYSYALMYLTDRDCVGKDLPANTAPDTPSRSRSLPFPCKVPFPCHAVAVVFHDGTVMRLPTELVFTIMSFLGPSDLASILRVDRAVHLVAEKVLYRDPEPTPLHVIPCLKMLVAHPSLSSITCRLIICDLTRIFDMCSNYLSVLSRALHSMLALKDLTLLLDGPYAKYLHGCPFRLRSLNTTLHWDADLVKWMEEQSELRNAMFGGPFVEDTVLPPSALCKISQISATPLILVAVVPLRAVQGVEISLLQPELIDDEFVWTVFRILILSFSTGPVSSVQMIVDVSNPIKLLSALITIPQSISKLDSFVLYGGRGSFTPVGHLPLVIGLLGNSYIFQDFLQNLTAFVSGFEYLRSITLMSRAPEETLSDQTLLTSLVGALHASCPTLECISFGGSIWVFNSRNGWVPLADLPR</sequence>
<gene>
    <name evidence="2" type="ORF">SCLCIDRAFT_1179533</name>
</gene>
<dbReference type="OrthoDB" id="3171185at2759"/>
<name>A0A0C2ZIZ9_9AGAM</name>
<dbReference type="PROSITE" id="PS50181">
    <property type="entry name" value="FBOX"/>
    <property type="match status" value="1"/>
</dbReference>
<evidence type="ECO:0000259" key="1">
    <source>
        <dbReference type="PROSITE" id="PS50181"/>
    </source>
</evidence>
<reference evidence="3" key="2">
    <citation type="submission" date="2015-01" db="EMBL/GenBank/DDBJ databases">
        <title>Evolutionary Origins and Diversification of the Mycorrhizal Mutualists.</title>
        <authorList>
            <consortium name="DOE Joint Genome Institute"/>
            <consortium name="Mycorrhizal Genomics Consortium"/>
            <person name="Kohler A."/>
            <person name="Kuo A."/>
            <person name="Nagy L.G."/>
            <person name="Floudas D."/>
            <person name="Copeland A."/>
            <person name="Barry K.W."/>
            <person name="Cichocki N."/>
            <person name="Veneault-Fourrey C."/>
            <person name="LaButti K."/>
            <person name="Lindquist E.A."/>
            <person name="Lipzen A."/>
            <person name="Lundell T."/>
            <person name="Morin E."/>
            <person name="Murat C."/>
            <person name="Riley R."/>
            <person name="Ohm R."/>
            <person name="Sun H."/>
            <person name="Tunlid A."/>
            <person name="Henrissat B."/>
            <person name="Grigoriev I.V."/>
            <person name="Hibbett D.S."/>
            <person name="Martin F."/>
        </authorList>
    </citation>
    <scope>NUCLEOTIDE SEQUENCE [LARGE SCALE GENOMIC DNA]</scope>
    <source>
        <strain evidence="3">Foug A</strain>
    </source>
</reference>
<evidence type="ECO:0000313" key="2">
    <source>
        <dbReference type="EMBL" id="KIM61578.1"/>
    </source>
</evidence>
<dbReference type="SUPFAM" id="SSF81383">
    <property type="entry name" value="F-box domain"/>
    <property type="match status" value="1"/>
</dbReference>
<dbReference type="InParanoid" id="A0A0C2ZIZ9"/>
<accession>A0A0C2ZIZ9</accession>
<dbReference type="EMBL" id="KN822050">
    <property type="protein sequence ID" value="KIM61578.1"/>
    <property type="molecule type" value="Genomic_DNA"/>
</dbReference>